<evidence type="ECO:0000313" key="3">
    <source>
        <dbReference type="Proteomes" id="UP001220610"/>
    </source>
</evidence>
<dbReference type="Proteomes" id="UP001220610">
    <property type="component" value="Chromosome"/>
</dbReference>
<feature type="signal peptide" evidence="1">
    <location>
        <begin position="1"/>
        <end position="26"/>
    </location>
</feature>
<evidence type="ECO:0000313" key="2">
    <source>
        <dbReference type="EMBL" id="WEK38138.1"/>
    </source>
</evidence>
<proteinExistence type="predicted"/>
<protein>
    <submittedName>
        <fullName evidence="2">Uncharacterized protein</fullName>
    </submittedName>
</protein>
<accession>A0AAJ5WX36</accession>
<sequence>MGLRKLVRVLLLSVPLVMGMAASLYAQIEEEDEDVIKPVKDTLPPRYGIDSFILKRRGLIGKLARNLLTDTIAENVAALTPVRNDLLFSIYKGRVIRSVRVEQLDFGTPITDTSRKFRNRLTRLANNFHRNTRGYVVRNNLFFKKGDKLEPYLLADNERHLRDQPYLQDARISVRTADNSYDSVDVVVYTKDVLSLGGTFHMRNTTSVDMSVRDDNLGGWGDRLQGSVLYDQQRLEKVGYGMEFIKRNIAGTFIDGVGGFKNFADALNSGRDEERNFYVRFLKPLVNPYMRFTYALELATHTSRNMYLTDSLYKEDFVYDYFNYDAWLGWNTGAFKLKLLSGLNEDDRLRTLLSMRVMRKQFQEIPDKYVREYDARYTDVTGVIGSISIFGQNFYKTRYIYGFGRNEDVPEGVDLSLTGGWTKVQGIERPYLGLDLQRNFFTASEQYFNYTFRIGAYWRDKKPEDMDVLFNLDYFSPLRTMGPRWKQRTFISAGITGQVNKKLNEELYLESQFGLPELRNDRNIGGDIRATLKAESVFFSPLNIINFRFAPFVFTNLCVINPTDQGLKKSDLYSSLGAGLRARNEALIFGTLELKAHYFPRANYFGERWRIDFNTNIKFKYNRQIIKRPELILVN</sequence>
<organism evidence="2 3">
    <name type="scientific">Candidatus Pseudobacter hemicellulosilyticus</name>
    <dbReference type="NCBI Taxonomy" id="3121375"/>
    <lineage>
        <taxon>Bacteria</taxon>
        <taxon>Pseudomonadati</taxon>
        <taxon>Bacteroidota</taxon>
        <taxon>Chitinophagia</taxon>
        <taxon>Chitinophagales</taxon>
        <taxon>Chitinophagaceae</taxon>
        <taxon>Pseudobacter</taxon>
    </lineage>
</organism>
<name>A0AAJ5WX36_9BACT</name>
<evidence type="ECO:0000256" key="1">
    <source>
        <dbReference type="SAM" id="SignalP"/>
    </source>
</evidence>
<keyword evidence="1" id="KW-0732">Signal</keyword>
<feature type="chain" id="PRO_5042482302" evidence="1">
    <location>
        <begin position="27"/>
        <end position="635"/>
    </location>
</feature>
<reference evidence="2" key="1">
    <citation type="submission" date="2023-03" db="EMBL/GenBank/DDBJ databases">
        <title>Andean soil-derived lignocellulolytic bacterial consortium as a source of novel taxa and putative plastic-active enzymes.</title>
        <authorList>
            <person name="Diaz-Garcia L."/>
            <person name="Chuvochina M."/>
            <person name="Feuerriegel G."/>
            <person name="Bunk B."/>
            <person name="Sproer C."/>
            <person name="Streit W.R."/>
            <person name="Rodriguez L.M."/>
            <person name="Overmann J."/>
            <person name="Jimenez D.J."/>
        </authorList>
    </citation>
    <scope>NUCLEOTIDE SEQUENCE</scope>
    <source>
        <strain evidence="2">MAG 7</strain>
    </source>
</reference>
<gene>
    <name evidence="2" type="ORF">P0Y53_11585</name>
</gene>
<dbReference type="EMBL" id="CP119311">
    <property type="protein sequence ID" value="WEK38138.1"/>
    <property type="molecule type" value="Genomic_DNA"/>
</dbReference>
<dbReference type="AlphaFoldDB" id="A0AAJ5WX36"/>